<proteinExistence type="predicted"/>
<reference evidence="1 2" key="1">
    <citation type="submission" date="2006-02" db="EMBL/GenBank/DDBJ databases">
        <authorList>
            <person name="Amann R."/>
            <person name="Ferriera S."/>
            <person name="Johnson J."/>
            <person name="Kravitz S."/>
            <person name="Halpern A."/>
            <person name="Remington K."/>
            <person name="Beeson K."/>
            <person name="Tran B."/>
            <person name="Rogers Y.-H."/>
            <person name="Friedman R."/>
            <person name="Venter J.C."/>
        </authorList>
    </citation>
    <scope>NUCLEOTIDE SEQUENCE [LARGE SCALE GENOMIC DNA]</scope>
    <source>
        <strain evidence="1 2">DSM 3645</strain>
    </source>
</reference>
<name>A3ZVJ4_9BACT</name>
<dbReference type="HOGENOM" id="CLU_3115116_0_0_0"/>
<protein>
    <submittedName>
        <fullName evidence="1">Uncharacterized protein</fullName>
    </submittedName>
</protein>
<dbReference type="AlphaFoldDB" id="A3ZVJ4"/>
<organism evidence="1 2">
    <name type="scientific">Blastopirellula marina DSM 3645</name>
    <dbReference type="NCBI Taxonomy" id="314230"/>
    <lineage>
        <taxon>Bacteria</taxon>
        <taxon>Pseudomonadati</taxon>
        <taxon>Planctomycetota</taxon>
        <taxon>Planctomycetia</taxon>
        <taxon>Pirellulales</taxon>
        <taxon>Pirellulaceae</taxon>
        <taxon>Blastopirellula</taxon>
    </lineage>
</organism>
<dbReference type="Proteomes" id="UP000004358">
    <property type="component" value="Unassembled WGS sequence"/>
</dbReference>
<accession>A3ZVJ4</accession>
<evidence type="ECO:0000313" key="1">
    <source>
        <dbReference type="EMBL" id="EAQ79340.1"/>
    </source>
</evidence>
<sequence length="50" mass="5432">MAPVRSYRSISSSSASNCSKAWSCLACNCFLNSLNLSTHASRCRANCERS</sequence>
<dbReference type="EMBL" id="AANZ01000014">
    <property type="protein sequence ID" value="EAQ79340.1"/>
    <property type="molecule type" value="Genomic_DNA"/>
</dbReference>
<gene>
    <name evidence="1" type="ORF">DSM3645_02653</name>
</gene>
<comment type="caution">
    <text evidence="1">The sequence shown here is derived from an EMBL/GenBank/DDBJ whole genome shotgun (WGS) entry which is preliminary data.</text>
</comment>
<evidence type="ECO:0000313" key="2">
    <source>
        <dbReference type="Proteomes" id="UP000004358"/>
    </source>
</evidence>